<organism evidence="1 2">
    <name type="scientific">Anopheles epiroticus</name>
    <dbReference type="NCBI Taxonomy" id="199890"/>
    <lineage>
        <taxon>Eukaryota</taxon>
        <taxon>Metazoa</taxon>
        <taxon>Ecdysozoa</taxon>
        <taxon>Arthropoda</taxon>
        <taxon>Hexapoda</taxon>
        <taxon>Insecta</taxon>
        <taxon>Pterygota</taxon>
        <taxon>Neoptera</taxon>
        <taxon>Endopterygota</taxon>
        <taxon>Diptera</taxon>
        <taxon>Nematocera</taxon>
        <taxon>Culicoidea</taxon>
        <taxon>Culicidae</taxon>
        <taxon>Anophelinae</taxon>
        <taxon>Anopheles</taxon>
    </lineage>
</organism>
<dbReference type="EnsemblMetazoa" id="AEPI002316-RA">
    <property type="protein sequence ID" value="AEPI002316-PA"/>
    <property type="gene ID" value="AEPI002316"/>
</dbReference>
<dbReference type="Proteomes" id="UP000075885">
    <property type="component" value="Unassembled WGS sequence"/>
</dbReference>
<dbReference type="VEuPathDB" id="VectorBase:AEPI002316"/>
<dbReference type="AlphaFoldDB" id="A0A182P5X5"/>
<reference evidence="2" key="1">
    <citation type="submission" date="2013-03" db="EMBL/GenBank/DDBJ databases">
        <title>The Genome Sequence of Anopheles epiroticus epiroticus2.</title>
        <authorList>
            <consortium name="The Broad Institute Genomics Platform"/>
            <person name="Neafsey D.E."/>
            <person name="Howell P."/>
            <person name="Walker B."/>
            <person name="Young S.K."/>
            <person name="Zeng Q."/>
            <person name="Gargeya S."/>
            <person name="Fitzgerald M."/>
            <person name="Haas B."/>
            <person name="Abouelleil A."/>
            <person name="Allen A.W."/>
            <person name="Alvarado L."/>
            <person name="Arachchi H.M."/>
            <person name="Berlin A.M."/>
            <person name="Chapman S.B."/>
            <person name="Gainer-Dewar J."/>
            <person name="Goldberg J."/>
            <person name="Griggs A."/>
            <person name="Gujja S."/>
            <person name="Hansen M."/>
            <person name="Howarth C."/>
            <person name="Imamovic A."/>
            <person name="Ireland A."/>
            <person name="Larimer J."/>
            <person name="McCowan C."/>
            <person name="Murphy C."/>
            <person name="Pearson M."/>
            <person name="Poon T.W."/>
            <person name="Priest M."/>
            <person name="Roberts A."/>
            <person name="Saif S."/>
            <person name="Shea T."/>
            <person name="Sisk P."/>
            <person name="Sykes S."/>
            <person name="Wortman J."/>
            <person name="Nusbaum C."/>
            <person name="Birren B."/>
        </authorList>
    </citation>
    <scope>NUCLEOTIDE SEQUENCE [LARGE SCALE GENOMIC DNA]</scope>
    <source>
        <strain evidence="2">Epiroticus2</strain>
    </source>
</reference>
<proteinExistence type="predicted"/>
<evidence type="ECO:0000313" key="2">
    <source>
        <dbReference type="Proteomes" id="UP000075885"/>
    </source>
</evidence>
<name>A0A182P5X5_9DIPT</name>
<evidence type="ECO:0000313" key="1">
    <source>
        <dbReference type="EnsemblMetazoa" id="AEPI002316-PA"/>
    </source>
</evidence>
<reference evidence="1" key="2">
    <citation type="submission" date="2020-05" db="UniProtKB">
        <authorList>
            <consortium name="EnsemblMetazoa"/>
        </authorList>
    </citation>
    <scope>IDENTIFICATION</scope>
    <source>
        <strain evidence="1">Epiroticus2</strain>
    </source>
</reference>
<sequence>MACNLAAGEASLRVALSVKERMAMMKLRPLIAPDNWSTCLTTFLNIAVLDFNYNMINSVQMQTFEGLNILQQQN</sequence>
<protein>
    <submittedName>
        <fullName evidence="1">Uncharacterized protein</fullName>
    </submittedName>
</protein>
<keyword evidence="2" id="KW-1185">Reference proteome</keyword>
<accession>A0A182P5X5</accession>